<proteinExistence type="inferred from homology"/>
<dbReference type="GO" id="GO:0005524">
    <property type="term" value="F:ATP binding"/>
    <property type="evidence" value="ECO:0007669"/>
    <property type="project" value="UniProtKB-KW"/>
</dbReference>
<dbReference type="SUPFAM" id="SSF52540">
    <property type="entry name" value="P-loop containing nucleoside triphosphate hydrolases"/>
    <property type="match status" value="1"/>
</dbReference>
<keyword evidence="3" id="KW-0547">Nucleotide-binding</keyword>
<keyword evidence="4 7" id="KW-0067">ATP-binding</keyword>
<evidence type="ECO:0000256" key="2">
    <source>
        <dbReference type="ARBA" id="ARBA00022448"/>
    </source>
</evidence>
<dbReference type="AlphaFoldDB" id="A0AAP3E885"/>
<evidence type="ECO:0000256" key="3">
    <source>
        <dbReference type="ARBA" id="ARBA00022741"/>
    </source>
</evidence>
<dbReference type="PROSITE" id="PS50893">
    <property type="entry name" value="ABC_TRANSPORTER_2"/>
    <property type="match status" value="1"/>
</dbReference>
<accession>A0AAP3E885</accession>
<organism evidence="7 8">
    <name type="scientific">Natronosalvus hydrolyticus</name>
    <dbReference type="NCBI Taxonomy" id="2979988"/>
    <lineage>
        <taxon>Archaea</taxon>
        <taxon>Methanobacteriati</taxon>
        <taxon>Methanobacteriota</taxon>
        <taxon>Stenosarchaea group</taxon>
        <taxon>Halobacteria</taxon>
        <taxon>Halobacteriales</taxon>
        <taxon>Natrialbaceae</taxon>
        <taxon>Natronosalvus</taxon>
    </lineage>
</organism>
<dbReference type="PANTHER" id="PTHR43335">
    <property type="entry name" value="ABC TRANSPORTER, ATP-BINDING PROTEIN"/>
    <property type="match status" value="1"/>
</dbReference>
<dbReference type="Gene3D" id="3.40.50.300">
    <property type="entry name" value="P-loop containing nucleotide triphosphate hydrolases"/>
    <property type="match status" value="1"/>
</dbReference>
<evidence type="ECO:0000259" key="6">
    <source>
        <dbReference type="PROSITE" id="PS50893"/>
    </source>
</evidence>
<name>A0AAP3E885_9EURY</name>
<sequence length="337" mass="35919">MQITITDIYKRYGDVVALDGPSFEIPSGSTFGVLGTNGAGKSTLFGLLVGHDRPDGGTIDVGGLDVEEAGHRVRERVGFLPEHSGFPGSLTGREVLSTHARIRGLENRDERIEEVLELVGLTDAADRAVSGYSNGMGRRLGLAAALLPEPPVLVLDEPTAGLDPRGVTAFHDIVTRIGNETDTTVVLSSHVLSEVESLCDHVAILHDGRLHASGSVESLCATGDTVTVSVATTNPSARARLLEELQLRVEELEVVHRDGSSDRLEVRCDRSRAFDLVAHLESDLVEHFEVREPGLEAAFHRAVEGGSMADESAPDGHKLRGETAHAEGDAIPAEVGR</sequence>
<dbReference type="RefSeq" id="WP_342809953.1">
    <property type="nucleotide sequence ID" value="NZ_JAOPJZ010000019.1"/>
</dbReference>
<dbReference type="InterPro" id="IPR003593">
    <property type="entry name" value="AAA+_ATPase"/>
</dbReference>
<protein>
    <submittedName>
        <fullName evidence="7">ABC transporter ATP-binding protein</fullName>
    </submittedName>
</protein>
<evidence type="ECO:0000313" key="8">
    <source>
        <dbReference type="Proteomes" id="UP001321047"/>
    </source>
</evidence>
<gene>
    <name evidence="7" type="ORF">OB919_16905</name>
</gene>
<feature type="region of interest" description="Disordered" evidence="5">
    <location>
        <begin position="306"/>
        <end position="337"/>
    </location>
</feature>
<dbReference type="PANTHER" id="PTHR43335:SF2">
    <property type="entry name" value="ABC TRANSPORTER, ATP-BINDING PROTEIN"/>
    <property type="match status" value="1"/>
</dbReference>
<keyword evidence="2" id="KW-0813">Transport</keyword>
<dbReference type="CDD" id="cd03230">
    <property type="entry name" value="ABC_DR_subfamily_A"/>
    <property type="match status" value="1"/>
</dbReference>
<feature type="compositionally biased region" description="Basic and acidic residues" evidence="5">
    <location>
        <begin position="314"/>
        <end position="328"/>
    </location>
</feature>
<dbReference type="Proteomes" id="UP001321047">
    <property type="component" value="Unassembled WGS sequence"/>
</dbReference>
<evidence type="ECO:0000256" key="4">
    <source>
        <dbReference type="ARBA" id="ARBA00022840"/>
    </source>
</evidence>
<evidence type="ECO:0000313" key="7">
    <source>
        <dbReference type="EMBL" id="MCU4753642.1"/>
    </source>
</evidence>
<evidence type="ECO:0000256" key="1">
    <source>
        <dbReference type="ARBA" id="ARBA00005417"/>
    </source>
</evidence>
<dbReference type="InterPro" id="IPR003439">
    <property type="entry name" value="ABC_transporter-like_ATP-bd"/>
</dbReference>
<dbReference type="InterPro" id="IPR027417">
    <property type="entry name" value="P-loop_NTPase"/>
</dbReference>
<keyword evidence="8" id="KW-1185">Reference proteome</keyword>
<dbReference type="GO" id="GO:0016887">
    <property type="term" value="F:ATP hydrolysis activity"/>
    <property type="evidence" value="ECO:0007669"/>
    <property type="project" value="InterPro"/>
</dbReference>
<comment type="similarity">
    <text evidence="1">Belongs to the ABC transporter superfamily.</text>
</comment>
<dbReference type="SMART" id="SM00382">
    <property type="entry name" value="AAA"/>
    <property type="match status" value="1"/>
</dbReference>
<feature type="domain" description="ABC transporter" evidence="6">
    <location>
        <begin position="3"/>
        <end position="232"/>
    </location>
</feature>
<dbReference type="Pfam" id="PF00005">
    <property type="entry name" value="ABC_tran"/>
    <property type="match status" value="1"/>
</dbReference>
<evidence type="ECO:0000256" key="5">
    <source>
        <dbReference type="SAM" id="MobiDB-lite"/>
    </source>
</evidence>
<comment type="caution">
    <text evidence="7">The sequence shown here is derived from an EMBL/GenBank/DDBJ whole genome shotgun (WGS) entry which is preliminary data.</text>
</comment>
<reference evidence="7 8" key="1">
    <citation type="submission" date="2022-09" db="EMBL/GenBank/DDBJ databases">
        <title>Enrichment on poylsaccharides allowed isolation of novel metabolic and taxonomic groups of Haloarchaea.</title>
        <authorList>
            <person name="Sorokin D.Y."/>
            <person name="Elcheninov A.G."/>
            <person name="Khizhniak T.V."/>
            <person name="Kolganova T.V."/>
            <person name="Kublanov I.V."/>
        </authorList>
    </citation>
    <scope>NUCLEOTIDE SEQUENCE [LARGE SCALE GENOMIC DNA]</scope>
    <source>
        <strain evidence="7 8">AArc-curdl1</strain>
    </source>
</reference>
<dbReference type="EMBL" id="JAOPJZ010000019">
    <property type="protein sequence ID" value="MCU4753642.1"/>
    <property type="molecule type" value="Genomic_DNA"/>
</dbReference>